<dbReference type="Proteomes" id="UP000185769">
    <property type="component" value="Unassembled WGS sequence"/>
</dbReference>
<organism evidence="2 3">
    <name type="scientific">Candidatus Nomurabacteria bacterium CG1_02_31_12</name>
    <dbReference type="NCBI Taxonomy" id="1805280"/>
    <lineage>
        <taxon>Bacteria</taxon>
        <taxon>Candidatus Nomuraibacteriota</taxon>
    </lineage>
</organism>
<comment type="caution">
    <text evidence="2">The sequence shown here is derived from an EMBL/GenBank/DDBJ whole genome shotgun (WGS) entry which is preliminary data.</text>
</comment>
<name>A0A1J4V548_9BACT</name>
<protein>
    <submittedName>
        <fullName evidence="2">Uncharacterized protein</fullName>
    </submittedName>
</protein>
<dbReference type="AlphaFoldDB" id="A0A1J4V548"/>
<evidence type="ECO:0000313" key="3">
    <source>
        <dbReference type="Proteomes" id="UP000185769"/>
    </source>
</evidence>
<reference evidence="2 3" key="1">
    <citation type="journal article" date="2016" name="Environ. Microbiol.">
        <title>Genomic resolution of a cold subsurface aquifer community provides metabolic insights for novel microbes adapted to high CO concentrations.</title>
        <authorList>
            <person name="Probst A.J."/>
            <person name="Castelle C.J."/>
            <person name="Singh A."/>
            <person name="Brown C.T."/>
            <person name="Anantharaman K."/>
            <person name="Sharon I."/>
            <person name="Hug L.A."/>
            <person name="Burstein D."/>
            <person name="Emerson J.B."/>
            <person name="Thomas B.C."/>
            <person name="Banfield J.F."/>
        </authorList>
    </citation>
    <scope>NUCLEOTIDE SEQUENCE [LARGE SCALE GENOMIC DNA]</scope>
    <source>
        <strain evidence="2">CG1_02_31_12</strain>
    </source>
</reference>
<sequence>MKKDFTTFLVLAILIGGVLYFGGDKIKKESKVIDNNNDINKVNTEVPILFCYSYSKKISDGLYDKASLKLNVNNDTVSGEFNNYPAEKDSKTGSFEGLIGPLDKEITERTAVVWWNSIAEGMQVKEELIVELNGKNANVAFGEMIDRGDGVYIYKDKKKLSYDFVLSQISCDNLNK</sequence>
<keyword evidence="1" id="KW-0812">Transmembrane</keyword>
<dbReference type="EMBL" id="MNVM01000008">
    <property type="protein sequence ID" value="OIO29909.1"/>
    <property type="molecule type" value="Genomic_DNA"/>
</dbReference>
<keyword evidence="1" id="KW-0472">Membrane</keyword>
<evidence type="ECO:0000256" key="1">
    <source>
        <dbReference type="SAM" id="Phobius"/>
    </source>
</evidence>
<evidence type="ECO:0000313" key="2">
    <source>
        <dbReference type="EMBL" id="OIO29909.1"/>
    </source>
</evidence>
<accession>A0A1J4V548</accession>
<feature type="transmembrane region" description="Helical" evidence="1">
    <location>
        <begin position="6"/>
        <end position="23"/>
    </location>
</feature>
<keyword evidence="1" id="KW-1133">Transmembrane helix</keyword>
<gene>
    <name evidence="2" type="ORF">AUJ22_00590</name>
</gene>
<proteinExistence type="predicted"/>
<dbReference type="STRING" id="1805280.AUJ22_00590"/>